<keyword evidence="5" id="KW-1185">Reference proteome</keyword>
<name>A0AAV2RDY0_MEGNR</name>
<reference evidence="4 5" key="1">
    <citation type="submission" date="2024-05" db="EMBL/GenBank/DDBJ databases">
        <authorList>
            <person name="Wallberg A."/>
        </authorList>
    </citation>
    <scope>NUCLEOTIDE SEQUENCE [LARGE SCALE GENOMIC DNA]</scope>
</reference>
<accession>A0AAV2RDY0</accession>
<feature type="non-terminal residue" evidence="4">
    <location>
        <position position="1"/>
    </location>
</feature>
<dbReference type="Proteomes" id="UP001497623">
    <property type="component" value="Unassembled WGS sequence"/>
</dbReference>
<dbReference type="PRINTS" id="PR00722">
    <property type="entry name" value="CHYMOTRYPSIN"/>
</dbReference>
<dbReference type="GO" id="GO:0006508">
    <property type="term" value="P:proteolysis"/>
    <property type="evidence" value="ECO:0007669"/>
    <property type="project" value="InterPro"/>
</dbReference>
<dbReference type="PANTHER" id="PTHR24256">
    <property type="entry name" value="TRYPTASE-RELATED"/>
    <property type="match status" value="1"/>
</dbReference>
<comment type="caution">
    <text evidence="4">The sequence shown here is derived from an EMBL/GenBank/DDBJ whole genome shotgun (WGS) entry which is preliminary data.</text>
</comment>
<evidence type="ECO:0000313" key="4">
    <source>
        <dbReference type="EMBL" id="CAL4123581.1"/>
    </source>
</evidence>
<dbReference type="InterPro" id="IPR033116">
    <property type="entry name" value="TRYPSIN_SER"/>
</dbReference>
<proteinExistence type="inferred from homology"/>
<gene>
    <name evidence="4" type="ORF">MNOR_LOCUS24080</name>
</gene>
<protein>
    <recommendedName>
        <fullName evidence="3">Peptidase S1 domain-containing protein</fullName>
    </recommendedName>
</protein>
<dbReference type="Gene3D" id="2.40.10.10">
    <property type="entry name" value="Trypsin-like serine proteases"/>
    <property type="match status" value="2"/>
</dbReference>
<dbReference type="SMART" id="SM00020">
    <property type="entry name" value="Tryp_SPc"/>
    <property type="match status" value="1"/>
</dbReference>
<evidence type="ECO:0000256" key="1">
    <source>
        <dbReference type="ARBA" id="ARBA00023157"/>
    </source>
</evidence>
<evidence type="ECO:0000313" key="5">
    <source>
        <dbReference type="Proteomes" id="UP001497623"/>
    </source>
</evidence>
<dbReference type="EMBL" id="CAXKWB010021777">
    <property type="protein sequence ID" value="CAL4123581.1"/>
    <property type="molecule type" value="Genomic_DNA"/>
</dbReference>
<organism evidence="4 5">
    <name type="scientific">Meganyctiphanes norvegica</name>
    <name type="common">Northern krill</name>
    <name type="synonym">Thysanopoda norvegica</name>
    <dbReference type="NCBI Taxonomy" id="48144"/>
    <lineage>
        <taxon>Eukaryota</taxon>
        <taxon>Metazoa</taxon>
        <taxon>Ecdysozoa</taxon>
        <taxon>Arthropoda</taxon>
        <taxon>Crustacea</taxon>
        <taxon>Multicrustacea</taxon>
        <taxon>Malacostraca</taxon>
        <taxon>Eumalacostraca</taxon>
        <taxon>Eucarida</taxon>
        <taxon>Euphausiacea</taxon>
        <taxon>Euphausiidae</taxon>
        <taxon>Meganyctiphanes</taxon>
    </lineage>
</organism>
<dbReference type="GO" id="GO:0004252">
    <property type="term" value="F:serine-type endopeptidase activity"/>
    <property type="evidence" value="ECO:0007669"/>
    <property type="project" value="InterPro"/>
</dbReference>
<comment type="similarity">
    <text evidence="2">Belongs to the peptidase S1 family. CLIP subfamily.</text>
</comment>
<feature type="domain" description="Peptidase S1" evidence="3">
    <location>
        <begin position="1"/>
        <end position="166"/>
    </location>
</feature>
<dbReference type="AlphaFoldDB" id="A0AAV2RDY0"/>
<dbReference type="InterPro" id="IPR051487">
    <property type="entry name" value="Ser/Thr_Proteases_Immune/Dev"/>
</dbReference>
<evidence type="ECO:0000256" key="2">
    <source>
        <dbReference type="ARBA" id="ARBA00024195"/>
    </source>
</evidence>
<keyword evidence="1" id="KW-1015">Disulfide bond</keyword>
<dbReference type="InterPro" id="IPR009003">
    <property type="entry name" value="Peptidase_S1_PA"/>
</dbReference>
<sequence>QFKKPCHRCNDIALLKLVSPARLDKVFVEPICISKNPIKDIGYTPGHSSNQRAWVAGWGTSIAKPFVFSQAKHLQHLQVPLQELPFCKERKKEYPDPNMIFCAGGEAGKDTCRGDSGGPLMLAAKSHEWYSIGIVSFGNTFCGAAGSQSVFTNVNYYLPWIEACMNDDQKCLQPLSG</sequence>
<evidence type="ECO:0000259" key="3">
    <source>
        <dbReference type="PROSITE" id="PS50240"/>
    </source>
</evidence>
<dbReference type="PROSITE" id="PS50240">
    <property type="entry name" value="TRYPSIN_DOM"/>
    <property type="match status" value="1"/>
</dbReference>
<dbReference type="Pfam" id="PF00089">
    <property type="entry name" value="Trypsin"/>
    <property type="match status" value="1"/>
</dbReference>
<dbReference type="InterPro" id="IPR001254">
    <property type="entry name" value="Trypsin_dom"/>
</dbReference>
<dbReference type="PROSITE" id="PS00135">
    <property type="entry name" value="TRYPSIN_SER"/>
    <property type="match status" value="1"/>
</dbReference>
<dbReference type="InterPro" id="IPR043504">
    <property type="entry name" value="Peptidase_S1_PA_chymotrypsin"/>
</dbReference>
<dbReference type="InterPro" id="IPR001314">
    <property type="entry name" value="Peptidase_S1A"/>
</dbReference>
<dbReference type="SUPFAM" id="SSF50494">
    <property type="entry name" value="Trypsin-like serine proteases"/>
    <property type="match status" value="1"/>
</dbReference>